<keyword evidence="3" id="KW-1185">Reference proteome</keyword>
<feature type="non-terminal residue" evidence="2">
    <location>
        <position position="453"/>
    </location>
</feature>
<protein>
    <recommendedName>
        <fullName evidence="4">F-box domain-containing protein</fullName>
    </recommendedName>
</protein>
<reference evidence="2" key="1">
    <citation type="submission" date="2022-07" db="EMBL/GenBank/DDBJ databases">
        <title>Phylogenomic reconstructions and comparative analyses of Kickxellomycotina fungi.</title>
        <authorList>
            <person name="Reynolds N.K."/>
            <person name="Stajich J.E."/>
            <person name="Barry K."/>
            <person name="Grigoriev I.V."/>
            <person name="Crous P."/>
            <person name="Smith M.E."/>
        </authorList>
    </citation>
    <scope>NUCLEOTIDE SEQUENCE</scope>
    <source>
        <strain evidence="2">NRRL 1565</strain>
    </source>
</reference>
<organism evidence="2 3">
    <name type="scientific">Coemansia guatemalensis</name>
    <dbReference type="NCBI Taxonomy" id="2761395"/>
    <lineage>
        <taxon>Eukaryota</taxon>
        <taxon>Fungi</taxon>
        <taxon>Fungi incertae sedis</taxon>
        <taxon>Zoopagomycota</taxon>
        <taxon>Kickxellomycotina</taxon>
        <taxon>Kickxellomycetes</taxon>
        <taxon>Kickxellales</taxon>
        <taxon>Kickxellaceae</taxon>
        <taxon>Coemansia</taxon>
    </lineage>
</organism>
<name>A0A9W8HVU4_9FUNG</name>
<evidence type="ECO:0000313" key="2">
    <source>
        <dbReference type="EMBL" id="KAJ2795378.1"/>
    </source>
</evidence>
<dbReference type="EMBL" id="JANBUO010002214">
    <property type="protein sequence ID" value="KAJ2795378.1"/>
    <property type="molecule type" value="Genomic_DNA"/>
</dbReference>
<feature type="region of interest" description="Disordered" evidence="1">
    <location>
        <begin position="1"/>
        <end position="23"/>
    </location>
</feature>
<accession>A0A9W8HVU4</accession>
<feature type="compositionally biased region" description="Low complexity" evidence="1">
    <location>
        <begin position="77"/>
        <end position="94"/>
    </location>
</feature>
<feature type="region of interest" description="Disordered" evidence="1">
    <location>
        <begin position="41"/>
        <end position="96"/>
    </location>
</feature>
<dbReference type="AlphaFoldDB" id="A0A9W8HVU4"/>
<dbReference type="Proteomes" id="UP001140094">
    <property type="component" value="Unassembled WGS sequence"/>
</dbReference>
<sequence>MSGVVNAQHAAEHASTGSAARTRHRAVRIWPLQLPRPQSLKLPKLPMLQSSGPAHPHATCGDNGGVSDAATGDRKPGSAISCGNSSSNSGSAGSQPHIARLPSDLINAIADAVVRDVAVIPDECSSPLRRLGIAPAMGDEAQTALRELSHVCRDWRRTLLSRAWRSVALTGAPGLLSGAHTIHAFAASTAKRLVVPWGAMAAPVPWSVSSVDDGNDMDSVIDIDADAGMDPDHCSSSGSSSSTGSIGSFGYSVDSSSRLHLPISGKAAATPLANSTSRLRSVFGSQLWPAVEHLDMSFMPLICYQGFAAHVQRTMPNLRTLRIGGFVPAAALADVLQLAQMPLEAVEIAGSVWADATAGRRRSSASSSASSWRSSTTTVAVPDPVVSKWQRSQVGRGAGSGTGASAAAAASESVLGSIPAASPAQPLALLAVTADALRSPAVFAFAMAQAPTL</sequence>
<dbReference type="OrthoDB" id="5577559at2759"/>
<evidence type="ECO:0008006" key="4">
    <source>
        <dbReference type="Google" id="ProtNLM"/>
    </source>
</evidence>
<evidence type="ECO:0000256" key="1">
    <source>
        <dbReference type="SAM" id="MobiDB-lite"/>
    </source>
</evidence>
<evidence type="ECO:0000313" key="3">
    <source>
        <dbReference type="Proteomes" id="UP001140094"/>
    </source>
</evidence>
<proteinExistence type="predicted"/>
<gene>
    <name evidence="2" type="ORF">H4R20_005901</name>
</gene>
<comment type="caution">
    <text evidence="2">The sequence shown here is derived from an EMBL/GenBank/DDBJ whole genome shotgun (WGS) entry which is preliminary data.</text>
</comment>